<evidence type="ECO:0000313" key="2">
    <source>
        <dbReference type="EMBL" id="ORL44914.1"/>
    </source>
</evidence>
<comment type="caution">
    <text evidence="2">The sequence shown here is derived from an EMBL/GenBank/DDBJ whole genome shotgun (WGS) entry which is preliminary data.</text>
</comment>
<dbReference type="OrthoDB" id="196808at2"/>
<accession>A0A1Y1T2T3</accession>
<dbReference type="InterPro" id="IPR017508">
    <property type="entry name" value="HipA_N1"/>
</dbReference>
<keyword evidence="3" id="KW-1185">Reference proteome</keyword>
<gene>
    <name evidence="2" type="ORF">IIF7_13947</name>
</gene>
<dbReference type="AlphaFoldDB" id="A0A1Y1T2T3"/>
<dbReference type="STRING" id="1185767.IIF7_13947"/>
<proteinExistence type="predicted"/>
<dbReference type="RefSeq" id="WP_084842313.1">
    <property type="nucleotide sequence ID" value="NZ_ARYN01000012.1"/>
</dbReference>
<dbReference type="Pfam" id="PF13657">
    <property type="entry name" value="Couple_hipA"/>
    <property type="match status" value="1"/>
</dbReference>
<protein>
    <submittedName>
        <fullName evidence="2">HipA-like protein</fullName>
    </submittedName>
</protein>
<organism evidence="2 3">
    <name type="scientific">Zunongwangia atlantica 22II14-10F7</name>
    <dbReference type="NCBI Taxonomy" id="1185767"/>
    <lineage>
        <taxon>Bacteria</taxon>
        <taxon>Pseudomonadati</taxon>
        <taxon>Bacteroidota</taxon>
        <taxon>Flavobacteriia</taxon>
        <taxon>Flavobacteriales</taxon>
        <taxon>Flavobacteriaceae</taxon>
        <taxon>Zunongwangia</taxon>
    </lineage>
</organism>
<sequence length="109" mass="12550">MRKARVLYKGKEAGILTQQDNGDFSFHYHDSWLADPANPSISLTLPRTQKEYHAEHLFPFFYHMLPEGANRQMVCTMNRLDSDDYFGILLNTARYDTVGAVTIHKITAE</sequence>
<reference evidence="2 3" key="1">
    <citation type="submission" date="2013-04" db="EMBL/GenBank/DDBJ databases">
        <title>Zunongwangia sp. 22II14-10F7 Genome Sequencing.</title>
        <authorList>
            <person name="Lai Q."/>
            <person name="Shao Z."/>
        </authorList>
    </citation>
    <scope>NUCLEOTIDE SEQUENCE [LARGE SCALE GENOMIC DNA]</scope>
    <source>
        <strain evidence="2 3">22II14-10F7</strain>
    </source>
</reference>
<dbReference type="EMBL" id="ARYN01000012">
    <property type="protein sequence ID" value="ORL44914.1"/>
    <property type="molecule type" value="Genomic_DNA"/>
</dbReference>
<evidence type="ECO:0000259" key="1">
    <source>
        <dbReference type="Pfam" id="PF13657"/>
    </source>
</evidence>
<name>A0A1Y1T2T3_9FLAO</name>
<dbReference type="Proteomes" id="UP000192746">
    <property type="component" value="Unassembled WGS sequence"/>
</dbReference>
<dbReference type="NCBIfam" id="TIGR03071">
    <property type="entry name" value="couple_hipA"/>
    <property type="match status" value="1"/>
</dbReference>
<feature type="domain" description="HipA N-terminal subdomain 1" evidence="1">
    <location>
        <begin position="5"/>
        <end position="103"/>
    </location>
</feature>
<evidence type="ECO:0000313" key="3">
    <source>
        <dbReference type="Proteomes" id="UP000192746"/>
    </source>
</evidence>